<evidence type="ECO:0000256" key="2">
    <source>
        <dbReference type="ARBA" id="ARBA00001947"/>
    </source>
</evidence>
<evidence type="ECO:0000313" key="13">
    <source>
        <dbReference type="EMBL" id="AZU61444.1"/>
    </source>
</evidence>
<sequence length="276" mass="30997">MEPFVRNNQSYLAIESWKDQFPGLVAGITTKSGGVSKGNFETLNLGFHVGDEVNDVCVNRKEVARQLDFSLNHWVGAEQIHDIVLKKVGQEDRGKGSDSYDQSFKGTDGFYTNEDGVLLTLCYADCVPLFFIAPKSRMIGTAHAGWKGSVGQIARRMVVSWEDEGIEAKDIHVVIGPSICENCYIVDNRVVKLIENILEDVDRKPYNLVSDGQFSLDLRELNRMLLIAAGVPERQIMVSGFCTSCDRELFFSYRRDQGRTGRMLSFIGWKELSNHS</sequence>
<proteinExistence type="inferred from homology"/>
<dbReference type="InterPro" id="IPR003730">
    <property type="entry name" value="Cu_polyphenol_OxRdtase"/>
</dbReference>
<gene>
    <name evidence="13" type="ORF">CHR53_09300</name>
</gene>
<dbReference type="KEGG" id="nmk:CHR53_09300"/>
<dbReference type="CDD" id="cd16833">
    <property type="entry name" value="YfiH"/>
    <property type="match status" value="1"/>
</dbReference>
<dbReference type="GO" id="GO:0017061">
    <property type="term" value="F:S-methyl-5-thioadenosine phosphorylase activity"/>
    <property type="evidence" value="ECO:0007669"/>
    <property type="project" value="UniProtKB-EC"/>
</dbReference>
<keyword evidence="7" id="KW-0378">Hydrolase</keyword>
<dbReference type="InterPro" id="IPR011324">
    <property type="entry name" value="Cytotoxic_necrot_fac-like_cat"/>
</dbReference>
<evidence type="ECO:0000256" key="5">
    <source>
        <dbReference type="ARBA" id="ARBA00022679"/>
    </source>
</evidence>
<evidence type="ECO:0000256" key="11">
    <source>
        <dbReference type="ARBA" id="ARBA00049893"/>
    </source>
</evidence>
<comment type="catalytic activity">
    <reaction evidence="10">
        <text>adenosine + phosphate = alpha-D-ribose 1-phosphate + adenine</text>
        <dbReference type="Rhea" id="RHEA:27642"/>
        <dbReference type="ChEBI" id="CHEBI:16335"/>
        <dbReference type="ChEBI" id="CHEBI:16708"/>
        <dbReference type="ChEBI" id="CHEBI:43474"/>
        <dbReference type="ChEBI" id="CHEBI:57720"/>
        <dbReference type="EC" id="2.4.2.1"/>
    </reaction>
    <physiologicalReaction direction="left-to-right" evidence="10">
        <dbReference type="Rhea" id="RHEA:27643"/>
    </physiologicalReaction>
</comment>
<name>A0A3Q9QVU9_9BACI</name>
<evidence type="ECO:0000256" key="1">
    <source>
        <dbReference type="ARBA" id="ARBA00000553"/>
    </source>
</evidence>
<reference evidence="13 14" key="1">
    <citation type="submission" date="2017-07" db="EMBL/GenBank/DDBJ databases">
        <title>The complete genome sequence of Bacillus mesonae strain H20-5, an efficient strain improving plant abiotic stress resistance.</title>
        <authorList>
            <person name="Kim S.Y."/>
            <person name="Song H."/>
            <person name="Sang M.K."/>
            <person name="Weon H.-Y."/>
            <person name="Song J."/>
        </authorList>
    </citation>
    <scope>NUCLEOTIDE SEQUENCE [LARGE SCALE GENOMIC DNA]</scope>
    <source>
        <strain evidence="13 14">H20-5</strain>
    </source>
</reference>
<comment type="catalytic activity">
    <reaction evidence="11">
        <text>S-methyl-5'-thioadenosine + phosphate = 5-(methylsulfanyl)-alpha-D-ribose 1-phosphate + adenine</text>
        <dbReference type="Rhea" id="RHEA:11852"/>
        <dbReference type="ChEBI" id="CHEBI:16708"/>
        <dbReference type="ChEBI" id="CHEBI:17509"/>
        <dbReference type="ChEBI" id="CHEBI:43474"/>
        <dbReference type="ChEBI" id="CHEBI:58533"/>
        <dbReference type="EC" id="2.4.2.28"/>
    </reaction>
    <physiologicalReaction direction="left-to-right" evidence="11">
        <dbReference type="Rhea" id="RHEA:11853"/>
    </physiologicalReaction>
</comment>
<organism evidence="13 14">
    <name type="scientific">Neobacillus mesonae</name>
    <dbReference type="NCBI Taxonomy" id="1193713"/>
    <lineage>
        <taxon>Bacteria</taxon>
        <taxon>Bacillati</taxon>
        <taxon>Bacillota</taxon>
        <taxon>Bacilli</taxon>
        <taxon>Bacillales</taxon>
        <taxon>Bacillaceae</taxon>
        <taxon>Neobacillus</taxon>
    </lineage>
</organism>
<dbReference type="NCBIfam" id="TIGR00726">
    <property type="entry name" value="peptidoglycan editing factor PgeF"/>
    <property type="match status" value="1"/>
</dbReference>
<evidence type="ECO:0000256" key="8">
    <source>
        <dbReference type="ARBA" id="ARBA00022833"/>
    </source>
</evidence>
<evidence type="ECO:0000256" key="9">
    <source>
        <dbReference type="ARBA" id="ARBA00047989"/>
    </source>
</evidence>
<comment type="catalytic activity">
    <reaction evidence="9">
        <text>adenosine + H2O + H(+) = inosine + NH4(+)</text>
        <dbReference type="Rhea" id="RHEA:24408"/>
        <dbReference type="ChEBI" id="CHEBI:15377"/>
        <dbReference type="ChEBI" id="CHEBI:15378"/>
        <dbReference type="ChEBI" id="CHEBI:16335"/>
        <dbReference type="ChEBI" id="CHEBI:17596"/>
        <dbReference type="ChEBI" id="CHEBI:28938"/>
        <dbReference type="EC" id="3.5.4.4"/>
    </reaction>
    <physiologicalReaction direction="left-to-right" evidence="9">
        <dbReference type="Rhea" id="RHEA:24409"/>
    </physiologicalReaction>
</comment>
<dbReference type="PANTHER" id="PTHR30616">
    <property type="entry name" value="UNCHARACTERIZED PROTEIN YFIH"/>
    <property type="match status" value="1"/>
</dbReference>
<evidence type="ECO:0000256" key="7">
    <source>
        <dbReference type="ARBA" id="ARBA00022801"/>
    </source>
</evidence>
<dbReference type="Pfam" id="PF02578">
    <property type="entry name" value="Cu-oxidase_4"/>
    <property type="match status" value="1"/>
</dbReference>
<evidence type="ECO:0000256" key="6">
    <source>
        <dbReference type="ARBA" id="ARBA00022723"/>
    </source>
</evidence>
<evidence type="ECO:0000313" key="14">
    <source>
        <dbReference type="Proteomes" id="UP000282892"/>
    </source>
</evidence>
<comment type="cofactor">
    <cofactor evidence="2">
        <name>Zn(2+)</name>
        <dbReference type="ChEBI" id="CHEBI:29105"/>
    </cofactor>
</comment>
<dbReference type="InterPro" id="IPR038371">
    <property type="entry name" value="Cu_polyphenol_OxRdtase_sf"/>
</dbReference>
<keyword evidence="8" id="KW-0862">Zinc</keyword>
<dbReference type="Gene3D" id="3.60.140.10">
    <property type="entry name" value="CNF1/YfiH-like putative cysteine hydrolases"/>
    <property type="match status" value="1"/>
</dbReference>
<evidence type="ECO:0000256" key="4">
    <source>
        <dbReference type="ARBA" id="ARBA00007353"/>
    </source>
</evidence>
<dbReference type="GO" id="GO:0005507">
    <property type="term" value="F:copper ion binding"/>
    <property type="evidence" value="ECO:0007669"/>
    <property type="project" value="TreeGrafter"/>
</dbReference>
<dbReference type="PANTHER" id="PTHR30616:SF2">
    <property type="entry name" value="PURINE NUCLEOSIDE PHOSPHORYLASE LACC1"/>
    <property type="match status" value="1"/>
</dbReference>
<dbReference type="AlphaFoldDB" id="A0A3Q9QVU9"/>
<accession>A0A3Q9QVU9</accession>
<dbReference type="GO" id="GO:0016787">
    <property type="term" value="F:hydrolase activity"/>
    <property type="evidence" value="ECO:0007669"/>
    <property type="project" value="UniProtKB-KW"/>
</dbReference>
<evidence type="ECO:0000256" key="10">
    <source>
        <dbReference type="ARBA" id="ARBA00048968"/>
    </source>
</evidence>
<dbReference type="OrthoDB" id="4279at2"/>
<keyword evidence="14" id="KW-1185">Reference proteome</keyword>
<dbReference type="Proteomes" id="UP000282892">
    <property type="component" value="Chromosome"/>
</dbReference>
<dbReference type="STRING" id="1193713.GCA_001636315_04296"/>
<protein>
    <recommendedName>
        <fullName evidence="12">Purine nucleoside phosphorylase</fullName>
    </recommendedName>
</protein>
<keyword evidence="6" id="KW-0479">Metal-binding</keyword>
<dbReference type="EMBL" id="CP022572">
    <property type="protein sequence ID" value="AZU61444.1"/>
    <property type="molecule type" value="Genomic_DNA"/>
</dbReference>
<comment type="catalytic activity">
    <reaction evidence="1">
        <text>inosine + phosphate = alpha-D-ribose 1-phosphate + hypoxanthine</text>
        <dbReference type="Rhea" id="RHEA:27646"/>
        <dbReference type="ChEBI" id="CHEBI:17368"/>
        <dbReference type="ChEBI" id="CHEBI:17596"/>
        <dbReference type="ChEBI" id="CHEBI:43474"/>
        <dbReference type="ChEBI" id="CHEBI:57720"/>
        <dbReference type="EC" id="2.4.2.1"/>
    </reaction>
    <physiologicalReaction direction="left-to-right" evidence="1">
        <dbReference type="Rhea" id="RHEA:27647"/>
    </physiologicalReaction>
</comment>
<keyword evidence="5" id="KW-0808">Transferase</keyword>
<dbReference type="SUPFAM" id="SSF64438">
    <property type="entry name" value="CNF1/YfiH-like putative cysteine hydrolases"/>
    <property type="match status" value="1"/>
</dbReference>
<evidence type="ECO:0000256" key="3">
    <source>
        <dbReference type="ARBA" id="ARBA00003215"/>
    </source>
</evidence>
<dbReference type="RefSeq" id="WP_127486290.1">
    <property type="nucleotide sequence ID" value="NZ_CP022572.1"/>
</dbReference>
<comment type="function">
    <text evidence="3">Purine nucleoside enzyme that catalyzes the phosphorolysis of adenosine and inosine nucleosides, yielding D-ribose 1-phosphate and the respective free bases, adenine and hypoxanthine. Also catalyzes the phosphorolysis of S-methyl-5'-thioadenosine into adenine and S-methyl-5-thio-alpha-D-ribose 1-phosphate. Also has adenosine deaminase activity.</text>
</comment>
<evidence type="ECO:0000256" key="12">
    <source>
        <dbReference type="RuleBase" id="RU361274"/>
    </source>
</evidence>
<comment type="similarity">
    <text evidence="4 12">Belongs to the purine nucleoside phosphorylase YfiH/LACC1 family.</text>
</comment>